<keyword evidence="1" id="KW-0732">Signal</keyword>
<evidence type="ECO:0000313" key="2">
    <source>
        <dbReference type="EMBL" id="KAF2873433.1"/>
    </source>
</evidence>
<comment type="caution">
    <text evidence="2">The sequence shown here is derived from an EMBL/GenBank/DDBJ whole genome shotgun (WGS) entry which is preliminary data.</text>
</comment>
<dbReference type="Proteomes" id="UP000481861">
    <property type="component" value="Unassembled WGS sequence"/>
</dbReference>
<evidence type="ECO:0000313" key="3">
    <source>
        <dbReference type="Proteomes" id="UP000481861"/>
    </source>
</evidence>
<proteinExistence type="predicted"/>
<keyword evidence="3" id="KW-1185">Reference proteome</keyword>
<name>A0A7C8IDC5_9PLEO</name>
<reference evidence="2 3" key="1">
    <citation type="submission" date="2020-01" db="EMBL/GenBank/DDBJ databases">
        <authorList>
            <consortium name="DOE Joint Genome Institute"/>
            <person name="Haridas S."/>
            <person name="Albert R."/>
            <person name="Binder M."/>
            <person name="Bloem J."/>
            <person name="Labutti K."/>
            <person name="Salamov A."/>
            <person name="Andreopoulos B."/>
            <person name="Baker S.E."/>
            <person name="Barry K."/>
            <person name="Bills G."/>
            <person name="Bluhm B.H."/>
            <person name="Cannon C."/>
            <person name="Castanera R."/>
            <person name="Culley D.E."/>
            <person name="Daum C."/>
            <person name="Ezra D."/>
            <person name="Gonzalez J.B."/>
            <person name="Henrissat B."/>
            <person name="Kuo A."/>
            <person name="Liang C."/>
            <person name="Lipzen A."/>
            <person name="Lutzoni F."/>
            <person name="Magnuson J."/>
            <person name="Mondo S."/>
            <person name="Nolan M."/>
            <person name="Ohm R."/>
            <person name="Pangilinan J."/>
            <person name="Park H.-J.H."/>
            <person name="Ramirez L."/>
            <person name="Alfaro M."/>
            <person name="Sun H."/>
            <person name="Tritt A."/>
            <person name="Yoshinaga Y."/>
            <person name="Zwiers L.-H.L."/>
            <person name="Turgeon B.G."/>
            <person name="Goodwin S.B."/>
            <person name="Spatafora J.W."/>
            <person name="Crous P.W."/>
            <person name="Grigoriev I.V."/>
        </authorList>
    </citation>
    <scope>NUCLEOTIDE SEQUENCE [LARGE SCALE GENOMIC DNA]</scope>
    <source>
        <strain evidence="2 3">CBS 611.86</strain>
    </source>
</reference>
<organism evidence="2 3">
    <name type="scientific">Massariosphaeria phaeospora</name>
    <dbReference type="NCBI Taxonomy" id="100035"/>
    <lineage>
        <taxon>Eukaryota</taxon>
        <taxon>Fungi</taxon>
        <taxon>Dikarya</taxon>
        <taxon>Ascomycota</taxon>
        <taxon>Pezizomycotina</taxon>
        <taxon>Dothideomycetes</taxon>
        <taxon>Pleosporomycetidae</taxon>
        <taxon>Pleosporales</taxon>
        <taxon>Pleosporales incertae sedis</taxon>
        <taxon>Massariosphaeria</taxon>
    </lineage>
</organism>
<evidence type="ECO:0008006" key="4">
    <source>
        <dbReference type="Google" id="ProtNLM"/>
    </source>
</evidence>
<feature type="signal peptide" evidence="1">
    <location>
        <begin position="1"/>
        <end position="19"/>
    </location>
</feature>
<sequence length="92" mass="10562">MPTRGLWCMLYMGAYITSATPSPMAEEWCMSPPQAAYCHCSMCSWCESCEKPPRWSYPCRFWAHGSVSPPWHNNSDAHLGERTILHLYVSFV</sequence>
<accession>A0A7C8IDC5</accession>
<dbReference type="EMBL" id="JAADJZ010000007">
    <property type="protein sequence ID" value="KAF2873433.1"/>
    <property type="molecule type" value="Genomic_DNA"/>
</dbReference>
<gene>
    <name evidence="2" type="ORF">BDV95DRAFT_343598</name>
</gene>
<evidence type="ECO:0000256" key="1">
    <source>
        <dbReference type="SAM" id="SignalP"/>
    </source>
</evidence>
<dbReference type="AlphaFoldDB" id="A0A7C8IDC5"/>
<feature type="chain" id="PRO_5028859653" description="Secreted protein" evidence="1">
    <location>
        <begin position="20"/>
        <end position="92"/>
    </location>
</feature>
<protein>
    <recommendedName>
        <fullName evidence="4">Secreted protein</fullName>
    </recommendedName>
</protein>